<evidence type="ECO:0000256" key="3">
    <source>
        <dbReference type="SAM" id="Phobius"/>
    </source>
</evidence>
<dbReference type="SUPFAM" id="SSF54495">
    <property type="entry name" value="UBC-like"/>
    <property type="match status" value="1"/>
</dbReference>
<organism evidence="5 6">
    <name type="scientific">Zingiber officinale</name>
    <name type="common">Ginger</name>
    <name type="synonym">Amomum zingiber</name>
    <dbReference type="NCBI Taxonomy" id="94328"/>
    <lineage>
        <taxon>Eukaryota</taxon>
        <taxon>Viridiplantae</taxon>
        <taxon>Streptophyta</taxon>
        <taxon>Embryophyta</taxon>
        <taxon>Tracheophyta</taxon>
        <taxon>Spermatophyta</taxon>
        <taxon>Magnoliopsida</taxon>
        <taxon>Liliopsida</taxon>
        <taxon>Zingiberales</taxon>
        <taxon>Zingiberaceae</taxon>
        <taxon>Zingiber</taxon>
    </lineage>
</organism>
<comment type="caution">
    <text evidence="5">The sequence shown here is derived from an EMBL/GenBank/DDBJ whole genome shotgun (WGS) entry which is preliminary data.</text>
</comment>
<keyword evidence="1" id="KW-0808">Transferase</keyword>
<dbReference type="Gene3D" id="3.10.110.10">
    <property type="entry name" value="Ubiquitin Conjugating Enzyme"/>
    <property type="match status" value="1"/>
</dbReference>
<dbReference type="PANTHER" id="PTHR46116:SF41">
    <property type="entry name" value="UBIQUITIN-CONJUGATING ENZYME E2 25-RELATED"/>
    <property type="match status" value="1"/>
</dbReference>
<dbReference type="InterPro" id="IPR000608">
    <property type="entry name" value="UBC"/>
</dbReference>
<keyword evidence="2" id="KW-0833">Ubl conjugation pathway</keyword>
<keyword evidence="3" id="KW-1133">Transmembrane helix</keyword>
<evidence type="ECO:0000313" key="5">
    <source>
        <dbReference type="EMBL" id="KAG6523101.1"/>
    </source>
</evidence>
<dbReference type="SMART" id="SM00212">
    <property type="entry name" value="UBCc"/>
    <property type="match status" value="1"/>
</dbReference>
<accession>A0A8J5H823</accession>
<sequence length="487" mass="55286">MFPPRPIKSCGSSSLPLRSLFSLPSPPPPLRGSPRWIAPDLRHWHWSPWSSRCRHTLPSSSTPSEPSFLVAPLLIACFFLTICRFRHRLGADTGEKDSNLVSAAKFDDTDLPTGVEAPEPRLKNPAAAEEPKKNKKIIVEDEIDVKYKSFKKFDTVKEHSDHYFSIPEHLDGVPSCREIKRIKLEYLVIRFIMSFLFAMLLGSDIVCLISFFFISRAETIYVRVYEGRMDILRAVIIGAAGTPYHDGLFFFDVYFPPQYPHVPPILHYHSGGLRLNPNLYKYGKVCLSLLNTWYGMGCERWNPSKSTMLQVLVSIQALVLNAKPYFNEPGYARTTNTEYGEQKSLTYNENTFLLSCTTMLYSLRKPPMHFGDFVAGHFRDRGRTILVSCKAYMDGAQVGCVVGEGEFKSCSTTFKTSLQRLFEDLLTEFTIKGANCDGFLAEKVKEGMSKYCWMLVLSSFKQAGKYCWTLVLSSFKQVGKYFSLGTH</sequence>
<proteinExistence type="predicted"/>
<dbReference type="CDD" id="cd23837">
    <property type="entry name" value="UBCc_UBE2O"/>
    <property type="match status" value="1"/>
</dbReference>
<evidence type="ECO:0000313" key="6">
    <source>
        <dbReference type="Proteomes" id="UP000734854"/>
    </source>
</evidence>
<evidence type="ECO:0000256" key="1">
    <source>
        <dbReference type="ARBA" id="ARBA00022679"/>
    </source>
</evidence>
<feature type="transmembrane region" description="Helical" evidence="3">
    <location>
        <begin position="187"/>
        <end position="214"/>
    </location>
</feature>
<dbReference type="PROSITE" id="PS50127">
    <property type="entry name" value="UBC_2"/>
    <property type="match status" value="1"/>
</dbReference>
<keyword evidence="3" id="KW-0812">Transmembrane</keyword>
<dbReference type="EMBL" id="JACMSC010000004">
    <property type="protein sequence ID" value="KAG6523101.1"/>
    <property type="molecule type" value="Genomic_DNA"/>
</dbReference>
<feature type="domain" description="UBC core" evidence="4">
    <location>
        <begin position="187"/>
        <end position="360"/>
    </location>
</feature>
<keyword evidence="3" id="KW-0472">Membrane</keyword>
<dbReference type="InterPro" id="IPR016135">
    <property type="entry name" value="UBQ-conjugating_enzyme/RWD"/>
</dbReference>
<dbReference type="GO" id="GO:0061631">
    <property type="term" value="F:ubiquitin conjugating enzyme activity"/>
    <property type="evidence" value="ECO:0007669"/>
    <property type="project" value="TreeGrafter"/>
</dbReference>
<evidence type="ECO:0000256" key="2">
    <source>
        <dbReference type="ARBA" id="ARBA00022786"/>
    </source>
</evidence>
<dbReference type="Pfam" id="PF00179">
    <property type="entry name" value="UQ_con"/>
    <property type="match status" value="1"/>
</dbReference>
<dbReference type="Proteomes" id="UP000734854">
    <property type="component" value="Unassembled WGS sequence"/>
</dbReference>
<dbReference type="PANTHER" id="PTHR46116">
    <property type="entry name" value="(E3-INDEPENDENT) E2 UBIQUITIN-CONJUGATING ENZYME"/>
    <property type="match status" value="1"/>
</dbReference>
<reference evidence="5 6" key="1">
    <citation type="submission" date="2020-08" db="EMBL/GenBank/DDBJ databases">
        <title>Plant Genome Project.</title>
        <authorList>
            <person name="Zhang R.-G."/>
        </authorList>
    </citation>
    <scope>NUCLEOTIDE SEQUENCE [LARGE SCALE GENOMIC DNA]</scope>
    <source>
        <tissue evidence="5">Rhizome</tissue>
    </source>
</reference>
<keyword evidence="6" id="KW-1185">Reference proteome</keyword>
<dbReference type="AlphaFoldDB" id="A0A8J5H823"/>
<evidence type="ECO:0000259" key="4">
    <source>
        <dbReference type="PROSITE" id="PS50127"/>
    </source>
</evidence>
<gene>
    <name evidence="5" type="ORF">ZIOFF_012954</name>
</gene>
<name>A0A8J5H823_ZINOF</name>
<protein>
    <recommendedName>
        <fullName evidence="4">UBC core domain-containing protein</fullName>
    </recommendedName>
</protein>